<dbReference type="AlphaFoldDB" id="X1B9R8"/>
<gene>
    <name evidence="1" type="ORF">S01H4_08315</name>
</gene>
<name>X1B9R8_9ZZZZ</name>
<proteinExistence type="predicted"/>
<dbReference type="EMBL" id="BART01002837">
    <property type="protein sequence ID" value="GAG68726.1"/>
    <property type="molecule type" value="Genomic_DNA"/>
</dbReference>
<protein>
    <submittedName>
        <fullName evidence="1">Uncharacterized protein</fullName>
    </submittedName>
</protein>
<accession>X1B9R8</accession>
<reference evidence="1" key="1">
    <citation type="journal article" date="2014" name="Front. Microbiol.">
        <title>High frequency of phylogenetically diverse reductive dehalogenase-homologous genes in deep subseafloor sedimentary metagenomes.</title>
        <authorList>
            <person name="Kawai M."/>
            <person name="Futagami T."/>
            <person name="Toyoda A."/>
            <person name="Takaki Y."/>
            <person name="Nishi S."/>
            <person name="Hori S."/>
            <person name="Arai W."/>
            <person name="Tsubouchi T."/>
            <person name="Morono Y."/>
            <person name="Uchiyama I."/>
            <person name="Ito T."/>
            <person name="Fujiyama A."/>
            <person name="Inagaki F."/>
            <person name="Takami H."/>
        </authorList>
    </citation>
    <scope>NUCLEOTIDE SEQUENCE</scope>
    <source>
        <strain evidence="1">Expedition CK06-06</strain>
    </source>
</reference>
<sequence length="44" mass="5002">MTKKEETVGLEEAKEQVRRVSTRLGLLHLSFAKTLIEEMGEKKG</sequence>
<evidence type="ECO:0000313" key="1">
    <source>
        <dbReference type="EMBL" id="GAG68726.1"/>
    </source>
</evidence>
<organism evidence="1">
    <name type="scientific">marine sediment metagenome</name>
    <dbReference type="NCBI Taxonomy" id="412755"/>
    <lineage>
        <taxon>unclassified sequences</taxon>
        <taxon>metagenomes</taxon>
        <taxon>ecological metagenomes</taxon>
    </lineage>
</organism>
<comment type="caution">
    <text evidence="1">The sequence shown here is derived from an EMBL/GenBank/DDBJ whole genome shotgun (WGS) entry which is preliminary data.</text>
</comment>
<feature type="non-terminal residue" evidence="1">
    <location>
        <position position="44"/>
    </location>
</feature>